<sequence length="119" mass="12945">MDSSGKPLKVTILVKAPINEKPDKKEREGEEEDGFTTKGSHGSSEKSLKVNIPVPAPINNKPEKEEDGFTTPKGLQSRNPPQPKTPPAPSKGKPPLPERGGIRQKTIQDLNTSFSKTHI</sequence>
<dbReference type="Proteomes" id="UP000028999">
    <property type="component" value="Unassembled WGS sequence"/>
</dbReference>
<proteinExistence type="predicted"/>
<dbReference type="PaxDb" id="3708-A0A078F4Q7"/>
<protein>
    <submittedName>
        <fullName evidence="2">(rape) hypothetical protein</fullName>
    </submittedName>
    <submittedName>
        <fullName evidence="3">BnaC02g20020D protein</fullName>
    </submittedName>
</protein>
<dbReference type="Proteomes" id="UP001295469">
    <property type="component" value="Chromosome C02"/>
</dbReference>
<feature type="compositionally biased region" description="Polar residues" evidence="1">
    <location>
        <begin position="105"/>
        <end position="119"/>
    </location>
</feature>
<reference evidence="3" key="2">
    <citation type="submission" date="2014-06" db="EMBL/GenBank/DDBJ databases">
        <authorList>
            <person name="Genoscope - CEA"/>
        </authorList>
    </citation>
    <scope>NUCLEOTIDE SEQUENCE</scope>
</reference>
<gene>
    <name evidence="3" type="primary">BnaC02g20020D</name>
    <name evidence="2" type="ORF">DARMORV10_C02P27980.1</name>
    <name evidence="3" type="ORF">GSBRNA2T00030972001</name>
</gene>
<organism evidence="3 4">
    <name type="scientific">Brassica napus</name>
    <name type="common">Rape</name>
    <dbReference type="NCBI Taxonomy" id="3708"/>
    <lineage>
        <taxon>Eukaryota</taxon>
        <taxon>Viridiplantae</taxon>
        <taxon>Streptophyta</taxon>
        <taxon>Embryophyta</taxon>
        <taxon>Tracheophyta</taxon>
        <taxon>Spermatophyta</taxon>
        <taxon>Magnoliopsida</taxon>
        <taxon>eudicotyledons</taxon>
        <taxon>Gunneridae</taxon>
        <taxon>Pentapetalae</taxon>
        <taxon>rosids</taxon>
        <taxon>malvids</taxon>
        <taxon>Brassicales</taxon>
        <taxon>Brassicaceae</taxon>
        <taxon>Brassiceae</taxon>
        <taxon>Brassica</taxon>
    </lineage>
</organism>
<feature type="compositionally biased region" description="Basic and acidic residues" evidence="1">
    <location>
        <begin position="18"/>
        <end position="28"/>
    </location>
</feature>
<reference evidence="2" key="3">
    <citation type="submission" date="2021-01" db="EMBL/GenBank/DDBJ databases">
        <authorList>
            <consortium name="Genoscope - CEA"/>
            <person name="William W."/>
        </authorList>
    </citation>
    <scope>NUCLEOTIDE SEQUENCE</scope>
</reference>
<evidence type="ECO:0000313" key="2">
    <source>
        <dbReference type="EMBL" id="CAF1907663.1"/>
    </source>
</evidence>
<dbReference type="AlphaFoldDB" id="A0A078F4Q7"/>
<evidence type="ECO:0000313" key="3">
    <source>
        <dbReference type="EMBL" id="CDY09460.1"/>
    </source>
</evidence>
<evidence type="ECO:0000256" key="1">
    <source>
        <dbReference type="SAM" id="MobiDB-lite"/>
    </source>
</evidence>
<feature type="compositionally biased region" description="Pro residues" evidence="1">
    <location>
        <begin position="80"/>
        <end position="97"/>
    </location>
</feature>
<keyword evidence="4" id="KW-1185">Reference proteome</keyword>
<dbReference type="EMBL" id="HG994366">
    <property type="protein sequence ID" value="CAF1907663.1"/>
    <property type="molecule type" value="Genomic_DNA"/>
</dbReference>
<accession>A0A078F4Q7</accession>
<dbReference type="EMBL" id="LK031996">
    <property type="protein sequence ID" value="CDY09460.1"/>
    <property type="molecule type" value="Genomic_DNA"/>
</dbReference>
<feature type="region of interest" description="Disordered" evidence="1">
    <location>
        <begin position="1"/>
        <end position="119"/>
    </location>
</feature>
<reference evidence="3 4" key="1">
    <citation type="journal article" date="2014" name="Science">
        <title>Plant genetics. Early allopolyploid evolution in the post-Neolithic Brassica napus oilseed genome.</title>
        <authorList>
            <person name="Chalhoub B."/>
            <person name="Denoeud F."/>
            <person name="Liu S."/>
            <person name="Parkin I.A."/>
            <person name="Tang H."/>
            <person name="Wang X."/>
            <person name="Chiquet J."/>
            <person name="Belcram H."/>
            <person name="Tong C."/>
            <person name="Samans B."/>
            <person name="Correa M."/>
            <person name="Da Silva C."/>
            <person name="Just J."/>
            <person name="Falentin C."/>
            <person name="Koh C.S."/>
            <person name="Le Clainche I."/>
            <person name="Bernard M."/>
            <person name="Bento P."/>
            <person name="Noel B."/>
            <person name="Labadie K."/>
            <person name="Alberti A."/>
            <person name="Charles M."/>
            <person name="Arnaud D."/>
            <person name="Guo H."/>
            <person name="Daviaud C."/>
            <person name="Alamery S."/>
            <person name="Jabbari K."/>
            <person name="Zhao M."/>
            <person name="Edger P.P."/>
            <person name="Chelaifa H."/>
            <person name="Tack D."/>
            <person name="Lassalle G."/>
            <person name="Mestiri I."/>
            <person name="Schnel N."/>
            <person name="Le Paslier M.C."/>
            <person name="Fan G."/>
            <person name="Renault V."/>
            <person name="Bayer P.E."/>
            <person name="Golicz A.A."/>
            <person name="Manoli S."/>
            <person name="Lee T.H."/>
            <person name="Thi V.H."/>
            <person name="Chalabi S."/>
            <person name="Hu Q."/>
            <person name="Fan C."/>
            <person name="Tollenaere R."/>
            <person name="Lu Y."/>
            <person name="Battail C."/>
            <person name="Shen J."/>
            <person name="Sidebottom C.H."/>
            <person name="Wang X."/>
            <person name="Canaguier A."/>
            <person name="Chauveau A."/>
            <person name="Berard A."/>
            <person name="Deniot G."/>
            <person name="Guan M."/>
            <person name="Liu Z."/>
            <person name="Sun F."/>
            <person name="Lim Y.P."/>
            <person name="Lyons E."/>
            <person name="Town C.D."/>
            <person name="Bancroft I."/>
            <person name="Wang X."/>
            <person name="Meng J."/>
            <person name="Ma J."/>
            <person name="Pires J.C."/>
            <person name="King G.J."/>
            <person name="Brunel D."/>
            <person name="Delourme R."/>
            <person name="Renard M."/>
            <person name="Aury J.M."/>
            <person name="Adams K.L."/>
            <person name="Batley J."/>
            <person name="Snowdon R.J."/>
            <person name="Tost J."/>
            <person name="Edwards D."/>
            <person name="Zhou Y."/>
            <person name="Hua W."/>
            <person name="Sharpe A.G."/>
            <person name="Paterson A.H."/>
            <person name="Guan C."/>
            <person name="Wincker P."/>
        </authorList>
    </citation>
    <scope>NUCLEOTIDE SEQUENCE [LARGE SCALE GENOMIC DNA]</scope>
    <source>
        <strain evidence="4">cv. Darmor-bzh</strain>
    </source>
</reference>
<dbReference type="Gramene" id="CDY09460">
    <property type="protein sequence ID" value="CDY09460"/>
    <property type="gene ID" value="GSBRNA2T00030972001"/>
</dbReference>
<name>A0A078F4Q7_BRANA</name>
<evidence type="ECO:0000313" key="4">
    <source>
        <dbReference type="Proteomes" id="UP000028999"/>
    </source>
</evidence>